<accession>A0A7W8EJG1</accession>
<dbReference type="CDD" id="cd16917">
    <property type="entry name" value="HATPase_UhpB-NarQ-NarX-like"/>
    <property type="match status" value="1"/>
</dbReference>
<evidence type="ECO:0000256" key="3">
    <source>
        <dbReference type="ARBA" id="ARBA00004496"/>
    </source>
</evidence>
<dbReference type="GO" id="GO:0016020">
    <property type="term" value="C:membrane"/>
    <property type="evidence" value="ECO:0007669"/>
    <property type="project" value="InterPro"/>
</dbReference>
<dbReference type="PANTHER" id="PTHR24421">
    <property type="entry name" value="NITRATE/NITRITE SENSOR PROTEIN NARX-RELATED"/>
    <property type="match status" value="1"/>
</dbReference>
<evidence type="ECO:0000256" key="19">
    <source>
        <dbReference type="SAM" id="Phobius"/>
    </source>
</evidence>
<keyword evidence="16" id="KW-0411">Iron-sulfur</keyword>
<dbReference type="PROSITE" id="PS50109">
    <property type="entry name" value="HIS_KIN"/>
    <property type="match status" value="1"/>
</dbReference>
<evidence type="ECO:0000313" key="22">
    <source>
        <dbReference type="Proteomes" id="UP000568380"/>
    </source>
</evidence>
<keyword evidence="15" id="KW-0902">Two-component regulatory system</keyword>
<keyword evidence="19" id="KW-0472">Membrane</keyword>
<evidence type="ECO:0000256" key="15">
    <source>
        <dbReference type="ARBA" id="ARBA00023012"/>
    </source>
</evidence>
<evidence type="ECO:0000256" key="13">
    <source>
        <dbReference type="ARBA" id="ARBA00022840"/>
    </source>
</evidence>
<evidence type="ECO:0000256" key="17">
    <source>
        <dbReference type="ARBA" id="ARBA00024827"/>
    </source>
</evidence>
<evidence type="ECO:0000259" key="20">
    <source>
        <dbReference type="PROSITE" id="PS50109"/>
    </source>
</evidence>
<evidence type="ECO:0000256" key="7">
    <source>
        <dbReference type="ARBA" id="ARBA00022490"/>
    </source>
</evidence>
<dbReference type="InterPro" id="IPR005467">
    <property type="entry name" value="His_kinase_dom"/>
</dbReference>
<evidence type="ECO:0000256" key="8">
    <source>
        <dbReference type="ARBA" id="ARBA00022553"/>
    </source>
</evidence>
<keyword evidence="7" id="KW-0963">Cytoplasm</keyword>
<proteinExistence type="predicted"/>
<dbReference type="InterPro" id="IPR004358">
    <property type="entry name" value="Sig_transdc_His_kin-like_C"/>
</dbReference>
<dbReference type="EC" id="2.7.13.3" evidence="4"/>
<dbReference type="Gene3D" id="3.30.565.10">
    <property type="entry name" value="Histidine kinase-like ATPase, C-terminal domain"/>
    <property type="match status" value="1"/>
</dbReference>
<dbReference type="GO" id="GO:0046872">
    <property type="term" value="F:metal ion binding"/>
    <property type="evidence" value="ECO:0007669"/>
    <property type="project" value="UniProtKB-KW"/>
</dbReference>
<comment type="subcellular location">
    <subcellularLocation>
        <location evidence="3">Cytoplasm</location>
    </subcellularLocation>
</comment>
<evidence type="ECO:0000256" key="10">
    <source>
        <dbReference type="ARBA" id="ARBA00022723"/>
    </source>
</evidence>
<dbReference type="InterPro" id="IPR003594">
    <property type="entry name" value="HATPase_dom"/>
</dbReference>
<keyword evidence="10" id="KW-0479">Metal-binding</keyword>
<keyword evidence="13" id="KW-0067">ATP-binding</keyword>
<keyword evidence="9" id="KW-0808">Transferase</keyword>
<dbReference type="PANTHER" id="PTHR24421:SF10">
    <property type="entry name" value="NITRATE_NITRITE SENSOR PROTEIN NARQ"/>
    <property type="match status" value="1"/>
</dbReference>
<evidence type="ECO:0000256" key="12">
    <source>
        <dbReference type="ARBA" id="ARBA00022777"/>
    </source>
</evidence>
<protein>
    <recommendedName>
        <fullName evidence="5">Oxygen sensor histidine kinase NreB</fullName>
        <ecNumber evidence="4">2.7.13.3</ecNumber>
    </recommendedName>
    <alternativeName>
        <fullName evidence="18">Nitrogen regulation protein B</fullName>
    </alternativeName>
</protein>
<keyword evidence="11" id="KW-0547">Nucleotide-binding</keyword>
<dbReference type="GO" id="GO:0005524">
    <property type="term" value="F:ATP binding"/>
    <property type="evidence" value="ECO:0007669"/>
    <property type="project" value="UniProtKB-KW"/>
</dbReference>
<gene>
    <name evidence="21" type="ORF">HNR40_008628</name>
</gene>
<dbReference type="Pfam" id="PF13796">
    <property type="entry name" value="Sensor"/>
    <property type="match status" value="1"/>
</dbReference>
<dbReference type="EMBL" id="JACHIN010000015">
    <property type="protein sequence ID" value="MBB5083125.1"/>
    <property type="molecule type" value="Genomic_DNA"/>
</dbReference>
<evidence type="ECO:0000313" key="21">
    <source>
        <dbReference type="EMBL" id="MBB5083125.1"/>
    </source>
</evidence>
<dbReference type="Pfam" id="PF07730">
    <property type="entry name" value="HisKA_3"/>
    <property type="match status" value="1"/>
</dbReference>
<organism evidence="21 22">
    <name type="scientific">Nonomuraea endophytica</name>
    <dbReference type="NCBI Taxonomy" id="714136"/>
    <lineage>
        <taxon>Bacteria</taxon>
        <taxon>Bacillati</taxon>
        <taxon>Actinomycetota</taxon>
        <taxon>Actinomycetes</taxon>
        <taxon>Streptosporangiales</taxon>
        <taxon>Streptosporangiaceae</taxon>
        <taxon>Nonomuraea</taxon>
    </lineage>
</organism>
<dbReference type="GO" id="GO:0046983">
    <property type="term" value="F:protein dimerization activity"/>
    <property type="evidence" value="ECO:0007669"/>
    <property type="project" value="InterPro"/>
</dbReference>
<dbReference type="Pfam" id="PF02518">
    <property type="entry name" value="HATPase_c"/>
    <property type="match status" value="1"/>
</dbReference>
<evidence type="ECO:0000256" key="14">
    <source>
        <dbReference type="ARBA" id="ARBA00023004"/>
    </source>
</evidence>
<evidence type="ECO:0000256" key="16">
    <source>
        <dbReference type="ARBA" id="ARBA00023014"/>
    </source>
</evidence>
<evidence type="ECO:0000256" key="9">
    <source>
        <dbReference type="ARBA" id="ARBA00022679"/>
    </source>
</evidence>
<dbReference type="AlphaFoldDB" id="A0A7W8EJG1"/>
<comment type="cofactor">
    <cofactor evidence="2">
        <name>[4Fe-4S] cluster</name>
        <dbReference type="ChEBI" id="CHEBI:49883"/>
    </cofactor>
</comment>
<dbReference type="InterPro" id="IPR050482">
    <property type="entry name" value="Sensor_HK_TwoCompSys"/>
</dbReference>
<dbReference type="InterPro" id="IPR011712">
    <property type="entry name" value="Sig_transdc_His_kin_sub3_dim/P"/>
</dbReference>
<reference evidence="21 22" key="1">
    <citation type="submission" date="2020-08" db="EMBL/GenBank/DDBJ databases">
        <title>Genomic Encyclopedia of Type Strains, Phase IV (KMG-IV): sequencing the most valuable type-strain genomes for metagenomic binning, comparative biology and taxonomic classification.</title>
        <authorList>
            <person name="Goeker M."/>
        </authorList>
    </citation>
    <scope>NUCLEOTIDE SEQUENCE [LARGE SCALE GENOMIC DNA]</scope>
    <source>
        <strain evidence="21 22">DSM 45385</strain>
    </source>
</reference>
<keyword evidence="8" id="KW-0597">Phosphoprotein</keyword>
<dbReference type="RefSeq" id="WP_184971884.1">
    <property type="nucleotide sequence ID" value="NZ_JACHIN010000015.1"/>
</dbReference>
<comment type="function">
    <text evidence="17">Member of the two-component regulatory system NreB/NreC involved in the control of dissimilatory nitrate/nitrite reduction in response to oxygen. NreB functions as a direct oxygen sensor histidine kinase which is autophosphorylated, in the absence of oxygen, probably at the conserved histidine residue, and transfers its phosphate group probably to a conserved aspartate residue of NreC. NreB/NreC activates the expression of the nitrate (narGHJI) and nitrite (nir) reductase operons, as well as the putative nitrate transporter gene narT.</text>
</comment>
<dbReference type="InterPro" id="IPR025828">
    <property type="entry name" value="Put_sensor_dom"/>
</dbReference>
<evidence type="ECO:0000256" key="1">
    <source>
        <dbReference type="ARBA" id="ARBA00000085"/>
    </source>
</evidence>
<dbReference type="GO" id="GO:0051539">
    <property type="term" value="F:4 iron, 4 sulfur cluster binding"/>
    <property type="evidence" value="ECO:0007669"/>
    <property type="project" value="UniProtKB-KW"/>
</dbReference>
<feature type="domain" description="Histidine kinase" evidence="20">
    <location>
        <begin position="326"/>
        <end position="409"/>
    </location>
</feature>
<comment type="catalytic activity">
    <reaction evidence="1">
        <text>ATP + protein L-histidine = ADP + protein N-phospho-L-histidine.</text>
        <dbReference type="EC" id="2.7.13.3"/>
    </reaction>
</comment>
<comment type="caution">
    <text evidence="21">The sequence shown here is derived from an EMBL/GenBank/DDBJ whole genome shotgun (WGS) entry which is preliminary data.</text>
</comment>
<dbReference type="Gene3D" id="1.20.5.1930">
    <property type="match status" value="1"/>
</dbReference>
<name>A0A7W8EJG1_9ACTN</name>
<dbReference type="InterPro" id="IPR036890">
    <property type="entry name" value="HATPase_C_sf"/>
</dbReference>
<keyword evidence="12 21" id="KW-0418">Kinase</keyword>
<sequence>MTRDALEALDRLAGGLGTAVLALFMAMAWTVTLVSCLTGVGLLALPGMIGLTRSVAERERARLGRRGDPVISPYGEPAAGNWAQQMNAAWHDPSVRRDLAWVGIHATMGLTLGLVGLALPIMGLRDVTFPLWWRLLPAGEVGSSLGVRAETWPGVLAVGLSGLLWLGLAVVLGPRLAVLQSWPGRRLLAPHASVDLSERVARLTATRAAALRAHAAELRRIERSLHDGAQNRLVAVVVTVAAARRALSRNPEAADPALERAQTAAEQALAELRGVVRGILPPVLEDKGLSGALSALAAGSAVPCGLSVGELGPLPLSVEATAYFTVAEALTNVARHSAATRVDVEVILYGEALRITVEDDGRGGALEESGGGSGLAGIRRRVESHDGVLTLSSPEGGPTRLVVVLPPAS</sequence>
<evidence type="ECO:0000256" key="6">
    <source>
        <dbReference type="ARBA" id="ARBA00022485"/>
    </source>
</evidence>
<dbReference type="PRINTS" id="PR00344">
    <property type="entry name" value="BCTRLSENSOR"/>
</dbReference>
<keyword evidence="19" id="KW-0812">Transmembrane</keyword>
<keyword evidence="14" id="KW-0408">Iron</keyword>
<dbReference type="SUPFAM" id="SSF55874">
    <property type="entry name" value="ATPase domain of HSP90 chaperone/DNA topoisomerase II/histidine kinase"/>
    <property type="match status" value="1"/>
</dbReference>
<feature type="transmembrane region" description="Helical" evidence="19">
    <location>
        <begin position="37"/>
        <end position="56"/>
    </location>
</feature>
<feature type="transmembrane region" description="Helical" evidence="19">
    <location>
        <begin position="155"/>
        <end position="178"/>
    </location>
</feature>
<feature type="transmembrane region" description="Helical" evidence="19">
    <location>
        <begin position="99"/>
        <end position="122"/>
    </location>
</feature>
<dbReference type="GO" id="GO:0005737">
    <property type="term" value="C:cytoplasm"/>
    <property type="evidence" value="ECO:0007669"/>
    <property type="project" value="UniProtKB-SubCell"/>
</dbReference>
<evidence type="ECO:0000256" key="5">
    <source>
        <dbReference type="ARBA" id="ARBA00017322"/>
    </source>
</evidence>
<evidence type="ECO:0000256" key="2">
    <source>
        <dbReference type="ARBA" id="ARBA00001966"/>
    </source>
</evidence>
<keyword evidence="19" id="KW-1133">Transmembrane helix</keyword>
<dbReference type="Proteomes" id="UP000568380">
    <property type="component" value="Unassembled WGS sequence"/>
</dbReference>
<dbReference type="SMART" id="SM00387">
    <property type="entry name" value="HATPase_c"/>
    <property type="match status" value="1"/>
</dbReference>
<evidence type="ECO:0000256" key="11">
    <source>
        <dbReference type="ARBA" id="ARBA00022741"/>
    </source>
</evidence>
<keyword evidence="22" id="KW-1185">Reference proteome</keyword>
<feature type="transmembrane region" description="Helical" evidence="19">
    <location>
        <begin position="12"/>
        <end position="31"/>
    </location>
</feature>
<evidence type="ECO:0000256" key="18">
    <source>
        <dbReference type="ARBA" id="ARBA00030800"/>
    </source>
</evidence>
<dbReference type="GO" id="GO:0000155">
    <property type="term" value="F:phosphorelay sensor kinase activity"/>
    <property type="evidence" value="ECO:0007669"/>
    <property type="project" value="InterPro"/>
</dbReference>
<evidence type="ECO:0000256" key="4">
    <source>
        <dbReference type="ARBA" id="ARBA00012438"/>
    </source>
</evidence>
<keyword evidence="6" id="KW-0004">4Fe-4S</keyword>